<sequence>MDSMSLYHYCLLLVLPALLYPAKCYITSKQSCHRKLRLPPGPWQLPLIGSLHHLLGELPHRSLRRLAGHYGPLMFLKLGEIPVIVVSSREAAKEVMKTHDATFATRPQTAVVKILTKQAQAIALTPYGDHWRQLRKICALELLSPSRVQSFRSVREEEVAQLVQAILSMSGSLVNISKLVAAYVADTTVHAIMGSRLKDRDGFFHYMDQAIRLVSGFTLADLFPSSSLAGALSWTTQKAEVYQERLFKFLDGIISDHKERRLHEEALHEDLIDVLLRIQGQGSSDRLNIDTIKALIFDLFSAGSETAAATLQWVMTELIRNPTKMSRAQKEVREAFKGRTAVLEEGLNELTYLDWVIKETLRLHTPGPLLIPRECRETCKVLGYDVPQGAIILVNAWAISRDPQYWDEPENFKPERFESDTRDFKGNDFEFIPFGAGRRICPGMLFGLANIKLALANILFYFDWSLPDDSSPSEADITEAVGITARRKRDLLLRATPRFKVHH</sequence>
<dbReference type="InterPro" id="IPR001128">
    <property type="entry name" value="Cyt_P450"/>
</dbReference>
<feature type="chain" id="PRO_5023851064" description="Cytochrome P450" evidence="10">
    <location>
        <begin position="25"/>
        <end position="503"/>
    </location>
</feature>
<feature type="signal peptide" evidence="10">
    <location>
        <begin position="1"/>
        <end position="24"/>
    </location>
</feature>
<evidence type="ECO:0000256" key="3">
    <source>
        <dbReference type="ARBA" id="ARBA00022617"/>
    </source>
</evidence>
<evidence type="ECO:0000256" key="1">
    <source>
        <dbReference type="ARBA" id="ARBA00001971"/>
    </source>
</evidence>
<dbReference type="EMBL" id="RWGY01000039">
    <property type="protein sequence ID" value="TVU11389.1"/>
    <property type="molecule type" value="Genomic_DNA"/>
</dbReference>
<dbReference type="Proteomes" id="UP000324897">
    <property type="component" value="Chromosome 3"/>
</dbReference>
<evidence type="ECO:0000313" key="11">
    <source>
        <dbReference type="EMBL" id="TVU11389.1"/>
    </source>
</evidence>
<dbReference type="PANTHER" id="PTHR47955:SF19">
    <property type="entry name" value="CYTOCHROME P450 71A9-LIKE ISOFORM X1"/>
    <property type="match status" value="1"/>
</dbReference>
<evidence type="ECO:0000313" key="12">
    <source>
        <dbReference type="Proteomes" id="UP000324897"/>
    </source>
</evidence>
<dbReference type="SUPFAM" id="SSF48264">
    <property type="entry name" value="Cytochrome P450"/>
    <property type="match status" value="1"/>
</dbReference>
<evidence type="ECO:0000256" key="2">
    <source>
        <dbReference type="ARBA" id="ARBA00010617"/>
    </source>
</evidence>
<dbReference type="PRINTS" id="PR00463">
    <property type="entry name" value="EP450I"/>
</dbReference>
<accession>A0A5J9TJ21</accession>
<comment type="similarity">
    <text evidence="2 9">Belongs to the cytochrome P450 family.</text>
</comment>
<gene>
    <name evidence="11" type="ORF">EJB05_44974</name>
</gene>
<evidence type="ECO:0000256" key="10">
    <source>
        <dbReference type="SAM" id="SignalP"/>
    </source>
</evidence>
<dbReference type="InterPro" id="IPR036396">
    <property type="entry name" value="Cyt_P450_sf"/>
</dbReference>
<dbReference type="CDD" id="cd11072">
    <property type="entry name" value="CYP71-like"/>
    <property type="match status" value="1"/>
</dbReference>
<dbReference type="InterPro" id="IPR017972">
    <property type="entry name" value="Cyt_P450_CS"/>
</dbReference>
<keyword evidence="6 8" id="KW-0408">Iron</keyword>
<proteinExistence type="inferred from homology"/>
<keyword evidence="7 9" id="KW-0503">Monooxygenase</keyword>
<evidence type="ECO:0000256" key="9">
    <source>
        <dbReference type="RuleBase" id="RU000461"/>
    </source>
</evidence>
<dbReference type="InterPro" id="IPR002401">
    <property type="entry name" value="Cyt_P450_E_grp-I"/>
</dbReference>
<name>A0A5J9TJ21_9POAL</name>
<organism evidence="11 12">
    <name type="scientific">Eragrostis curvula</name>
    <name type="common">weeping love grass</name>
    <dbReference type="NCBI Taxonomy" id="38414"/>
    <lineage>
        <taxon>Eukaryota</taxon>
        <taxon>Viridiplantae</taxon>
        <taxon>Streptophyta</taxon>
        <taxon>Embryophyta</taxon>
        <taxon>Tracheophyta</taxon>
        <taxon>Spermatophyta</taxon>
        <taxon>Magnoliopsida</taxon>
        <taxon>Liliopsida</taxon>
        <taxon>Poales</taxon>
        <taxon>Poaceae</taxon>
        <taxon>PACMAD clade</taxon>
        <taxon>Chloridoideae</taxon>
        <taxon>Eragrostideae</taxon>
        <taxon>Eragrostidinae</taxon>
        <taxon>Eragrostis</taxon>
    </lineage>
</organism>
<dbReference type="GO" id="GO:0004497">
    <property type="term" value="F:monooxygenase activity"/>
    <property type="evidence" value="ECO:0007669"/>
    <property type="project" value="UniProtKB-KW"/>
</dbReference>
<evidence type="ECO:0000256" key="7">
    <source>
        <dbReference type="ARBA" id="ARBA00023033"/>
    </source>
</evidence>
<dbReference type="FunFam" id="1.10.630.10:FF:000064">
    <property type="entry name" value="Cytochrome P450 monooxygenase"/>
    <property type="match status" value="1"/>
</dbReference>
<dbReference type="GO" id="GO:0016705">
    <property type="term" value="F:oxidoreductase activity, acting on paired donors, with incorporation or reduction of molecular oxygen"/>
    <property type="evidence" value="ECO:0007669"/>
    <property type="project" value="InterPro"/>
</dbReference>
<dbReference type="Pfam" id="PF00067">
    <property type="entry name" value="p450"/>
    <property type="match status" value="1"/>
</dbReference>
<evidence type="ECO:0008006" key="13">
    <source>
        <dbReference type="Google" id="ProtNLM"/>
    </source>
</evidence>
<keyword evidence="12" id="KW-1185">Reference proteome</keyword>
<keyword evidence="4 8" id="KW-0479">Metal-binding</keyword>
<dbReference type="PANTHER" id="PTHR47955">
    <property type="entry name" value="CYTOCHROME P450 FAMILY 71 PROTEIN"/>
    <property type="match status" value="1"/>
</dbReference>
<evidence type="ECO:0000256" key="8">
    <source>
        <dbReference type="PIRSR" id="PIRSR602401-1"/>
    </source>
</evidence>
<evidence type="ECO:0000256" key="4">
    <source>
        <dbReference type="ARBA" id="ARBA00022723"/>
    </source>
</evidence>
<comment type="caution">
    <text evidence="11">The sequence shown here is derived from an EMBL/GenBank/DDBJ whole genome shotgun (WGS) entry which is preliminary data.</text>
</comment>
<dbReference type="OrthoDB" id="2789670at2759"/>
<keyword evidence="3 8" id="KW-0349">Heme</keyword>
<dbReference type="Gene3D" id="1.10.630.10">
    <property type="entry name" value="Cytochrome P450"/>
    <property type="match status" value="1"/>
</dbReference>
<dbReference type="AlphaFoldDB" id="A0A5J9TJ21"/>
<evidence type="ECO:0000256" key="5">
    <source>
        <dbReference type="ARBA" id="ARBA00023002"/>
    </source>
</evidence>
<dbReference type="GO" id="GO:0020037">
    <property type="term" value="F:heme binding"/>
    <property type="evidence" value="ECO:0007669"/>
    <property type="project" value="InterPro"/>
</dbReference>
<feature type="non-terminal residue" evidence="11">
    <location>
        <position position="1"/>
    </location>
</feature>
<reference evidence="11 12" key="1">
    <citation type="journal article" date="2019" name="Sci. Rep.">
        <title>A high-quality genome of Eragrostis curvula grass provides insights into Poaceae evolution and supports new strategies to enhance forage quality.</title>
        <authorList>
            <person name="Carballo J."/>
            <person name="Santos B.A.C.M."/>
            <person name="Zappacosta D."/>
            <person name="Garbus I."/>
            <person name="Selva J.P."/>
            <person name="Gallo C.A."/>
            <person name="Diaz A."/>
            <person name="Albertini E."/>
            <person name="Caccamo M."/>
            <person name="Echenique V."/>
        </authorList>
    </citation>
    <scope>NUCLEOTIDE SEQUENCE [LARGE SCALE GENOMIC DNA]</scope>
    <source>
        <strain evidence="12">cv. Victoria</strain>
        <tissue evidence="11">Leaf</tissue>
    </source>
</reference>
<keyword evidence="10" id="KW-0732">Signal</keyword>
<dbReference type="PRINTS" id="PR00385">
    <property type="entry name" value="P450"/>
</dbReference>
<comment type="cofactor">
    <cofactor evidence="1 8">
        <name>heme</name>
        <dbReference type="ChEBI" id="CHEBI:30413"/>
    </cofactor>
</comment>
<dbReference type="Gramene" id="TVU11389">
    <property type="protein sequence ID" value="TVU11389"/>
    <property type="gene ID" value="EJB05_44974"/>
</dbReference>
<feature type="binding site" description="axial binding residue" evidence="8">
    <location>
        <position position="441"/>
    </location>
    <ligand>
        <name>heme</name>
        <dbReference type="ChEBI" id="CHEBI:30413"/>
    </ligand>
    <ligandPart>
        <name>Fe</name>
        <dbReference type="ChEBI" id="CHEBI:18248"/>
    </ligandPart>
</feature>
<dbReference type="PROSITE" id="PS00086">
    <property type="entry name" value="CYTOCHROME_P450"/>
    <property type="match status" value="1"/>
</dbReference>
<dbReference type="GO" id="GO:0005506">
    <property type="term" value="F:iron ion binding"/>
    <property type="evidence" value="ECO:0007669"/>
    <property type="project" value="InterPro"/>
</dbReference>
<protein>
    <recommendedName>
        <fullName evidence="13">Cytochrome P450</fullName>
    </recommendedName>
</protein>
<keyword evidence="5 9" id="KW-0560">Oxidoreductase</keyword>
<evidence type="ECO:0000256" key="6">
    <source>
        <dbReference type="ARBA" id="ARBA00023004"/>
    </source>
</evidence>